<evidence type="ECO:0000256" key="3">
    <source>
        <dbReference type="SAM" id="Phobius"/>
    </source>
</evidence>
<keyword evidence="3" id="KW-1133">Transmembrane helix</keyword>
<dbReference type="RefSeq" id="XP_002740508.1">
    <property type="nucleotide sequence ID" value="XM_002740462.2"/>
</dbReference>
<keyword evidence="4" id="KW-1185">Reference proteome</keyword>
<organism evidence="4 5">
    <name type="scientific">Saccoglossus kowalevskii</name>
    <name type="common">Acorn worm</name>
    <dbReference type="NCBI Taxonomy" id="10224"/>
    <lineage>
        <taxon>Eukaryota</taxon>
        <taxon>Metazoa</taxon>
        <taxon>Hemichordata</taxon>
        <taxon>Enteropneusta</taxon>
        <taxon>Harrimaniidae</taxon>
        <taxon>Saccoglossus</taxon>
    </lineage>
</organism>
<feature type="coiled-coil region" evidence="1">
    <location>
        <begin position="313"/>
        <end position="347"/>
    </location>
</feature>
<feature type="compositionally biased region" description="Polar residues" evidence="2">
    <location>
        <begin position="584"/>
        <end position="593"/>
    </location>
</feature>
<dbReference type="Gene3D" id="1.10.287.1490">
    <property type="match status" value="1"/>
</dbReference>
<proteinExistence type="predicted"/>
<name>A0ABM0GYZ2_SACKO</name>
<dbReference type="GeneID" id="100377994"/>
<reference evidence="5" key="1">
    <citation type="submission" date="2025-08" db="UniProtKB">
        <authorList>
            <consortium name="RefSeq"/>
        </authorList>
    </citation>
    <scope>IDENTIFICATION</scope>
    <source>
        <tissue evidence="5">Testes</tissue>
    </source>
</reference>
<evidence type="ECO:0000313" key="5">
    <source>
        <dbReference type="RefSeq" id="XP_002740508.1"/>
    </source>
</evidence>
<keyword evidence="1" id="KW-0175">Coiled coil</keyword>
<feature type="coiled-coil region" evidence="1">
    <location>
        <begin position="404"/>
        <end position="438"/>
    </location>
</feature>
<feature type="region of interest" description="Disordered" evidence="2">
    <location>
        <begin position="511"/>
        <end position="593"/>
    </location>
</feature>
<protein>
    <submittedName>
        <fullName evidence="5">Centriolin-like</fullName>
    </submittedName>
</protein>
<sequence>MCASDGCLLCGVVSGFSIMWCGFLTVIYHVDLRDSIKKKSDTAAELDRLQNMIEKSKDSLNECLTQERKKQDDLHKLLKDIDESRMELDEKKRSLQRIHAEIEREEHKQNRLIASLNIELETMNGDIQAKRDELEQTVCKFNNVRRDMDKLQLAKKKYESIEDKVGILSDQVITLENAVKEREEEKSRLAETLNYTHSEIKSLRNDKQECERQIAELKMELISAREQIQKTYTDFDSERKALCSEIEELESKAQDHCARANRLSEEINAIRRDYIAVKKQLRSQVELDEREKRLECSILGLKADIRNEVQDGLQNLELSRMEVLGELEQLHSQKEHLNKHLDAVHQNLFATKLESIVERDTDPQRAHSTALDDLSWRSEAMHERLAQEQDQLKLRLRQRFSHKADLLEDIRKKSESTLQNLKKKLENLEDLVTTNSRSYSSMTNGSFNGTLRDSDYFTRSQGISGFKHTGKSANGDVLMDGKTRSWITTSPSELIMPSFHELQSQDEILHQDLSSSPSTSPSMRRHGYTAKRPNRSRSAERLSPTTDSHMDERLKEGSNSADQRMKLFMESVSDIGRNEHLDGKSTNGSGPEH</sequence>
<feature type="coiled-coil region" evidence="1">
    <location>
        <begin position="39"/>
        <end position="280"/>
    </location>
</feature>
<accession>A0ABM0GYZ2</accession>
<gene>
    <name evidence="5" type="primary">LOC100377994</name>
</gene>
<keyword evidence="3" id="KW-0812">Transmembrane</keyword>
<feature type="compositionally biased region" description="Basic residues" evidence="2">
    <location>
        <begin position="523"/>
        <end position="535"/>
    </location>
</feature>
<evidence type="ECO:0000313" key="4">
    <source>
        <dbReference type="Proteomes" id="UP000694865"/>
    </source>
</evidence>
<evidence type="ECO:0000256" key="2">
    <source>
        <dbReference type="SAM" id="MobiDB-lite"/>
    </source>
</evidence>
<dbReference type="Proteomes" id="UP000694865">
    <property type="component" value="Unplaced"/>
</dbReference>
<feature type="transmembrane region" description="Helical" evidence="3">
    <location>
        <begin position="7"/>
        <end position="30"/>
    </location>
</feature>
<evidence type="ECO:0000256" key="1">
    <source>
        <dbReference type="SAM" id="Coils"/>
    </source>
</evidence>
<keyword evidence="3" id="KW-0472">Membrane</keyword>